<dbReference type="AlphaFoldDB" id="A0A8H6XB54"/>
<feature type="compositionally biased region" description="Polar residues" evidence="1">
    <location>
        <begin position="473"/>
        <end position="487"/>
    </location>
</feature>
<dbReference type="EMBL" id="JACAZH010000035">
    <property type="protein sequence ID" value="KAF7337280.1"/>
    <property type="molecule type" value="Genomic_DNA"/>
</dbReference>
<keyword evidence="4" id="KW-1185">Reference proteome</keyword>
<name>A0A8H6XB54_9AGAR</name>
<feature type="domain" description="DUF6589" evidence="2">
    <location>
        <begin position="210"/>
        <end position="644"/>
    </location>
</feature>
<accession>A0A8H6XB54</accession>
<evidence type="ECO:0000256" key="1">
    <source>
        <dbReference type="SAM" id="MobiDB-lite"/>
    </source>
</evidence>
<sequence length="733" mass="82308">MRPYLVEFAREIVAEEMTVRRQESILSGIAAVSPEFMQNWNLEEAIDTTPFLTAILEAAAQTERAKLENKGKNPEKMCRVVTQQLTYQSSTNCLAFQAAFGLFLWSTGCARQTIDALFRCRLSVCYDSVLKHVELLAEHCMLDAIRAAENVHGFCYDNVNISTSIFVEQRGAGTPAKVQSGTFGLVYILRNAVPQHMLIAPIMKRFANTKGLDFNLDIKPSRNYLLSFHDQLIITVIRCLTTHIEGFEYVTKHPLLQHTTRRAIPAGYKITVFPTRATTTEEATVRDNLLYHDEIYTQQLGRTPESLSKYAIPSFNDQLTNARIRAAQLLRAKDLNAWSRREVFQLGFGLFHLCLNLVWAVLHVHRGSINQIGSLAYFFALMEKARLGNDQPDYHTLLAALTQILEGLLLNAWRRECGFDSFKAFAESKPSPEQLRNIAARILTDYATPTGAMNMECADAESDGDNDSEQSESDGVSEQPTSISTRMATVNPKDDIANHNIRLLTRDLLMIAVLVRAISDGDIGRVEVLFPHLAMMFRGSGCNKYCTELLHFIHNLKHVWTPEFANIMRDNMIICISGLGPGHCMAIDMNIEHLIGYLKILLWAKGMNSTWDRLGNISAAIIHLQQVKKKIATLLDTTYRSTSHTTPDTSEMVWRVQRTVASEGLQTFDPDRMKITRAKLTQDILIVGEAKLKSSTLATFNKKIAAMGEGHSFEEEEDEYPAMALGVSESADN</sequence>
<dbReference type="Pfam" id="PF20231">
    <property type="entry name" value="DUF6589"/>
    <property type="match status" value="1"/>
</dbReference>
<evidence type="ECO:0000259" key="2">
    <source>
        <dbReference type="Pfam" id="PF20231"/>
    </source>
</evidence>
<proteinExistence type="predicted"/>
<dbReference type="InterPro" id="IPR046496">
    <property type="entry name" value="DUF6589"/>
</dbReference>
<gene>
    <name evidence="3" type="ORF">MSAN_02280500</name>
</gene>
<evidence type="ECO:0000313" key="4">
    <source>
        <dbReference type="Proteomes" id="UP000623467"/>
    </source>
</evidence>
<reference evidence="3" key="1">
    <citation type="submission" date="2020-05" db="EMBL/GenBank/DDBJ databases">
        <title>Mycena genomes resolve the evolution of fungal bioluminescence.</title>
        <authorList>
            <person name="Tsai I.J."/>
        </authorList>
    </citation>
    <scope>NUCLEOTIDE SEQUENCE</scope>
    <source>
        <strain evidence="3">160909Yilan</strain>
    </source>
</reference>
<protein>
    <recommendedName>
        <fullName evidence="2">DUF6589 domain-containing protein</fullName>
    </recommendedName>
</protein>
<organism evidence="3 4">
    <name type="scientific">Mycena sanguinolenta</name>
    <dbReference type="NCBI Taxonomy" id="230812"/>
    <lineage>
        <taxon>Eukaryota</taxon>
        <taxon>Fungi</taxon>
        <taxon>Dikarya</taxon>
        <taxon>Basidiomycota</taxon>
        <taxon>Agaricomycotina</taxon>
        <taxon>Agaricomycetes</taxon>
        <taxon>Agaricomycetidae</taxon>
        <taxon>Agaricales</taxon>
        <taxon>Marasmiineae</taxon>
        <taxon>Mycenaceae</taxon>
        <taxon>Mycena</taxon>
    </lineage>
</organism>
<feature type="compositionally biased region" description="Acidic residues" evidence="1">
    <location>
        <begin position="458"/>
        <end position="472"/>
    </location>
</feature>
<comment type="caution">
    <text evidence="3">The sequence shown here is derived from an EMBL/GenBank/DDBJ whole genome shotgun (WGS) entry which is preliminary data.</text>
</comment>
<feature type="region of interest" description="Disordered" evidence="1">
    <location>
        <begin position="456"/>
        <end position="487"/>
    </location>
</feature>
<dbReference type="Proteomes" id="UP000623467">
    <property type="component" value="Unassembled WGS sequence"/>
</dbReference>
<evidence type="ECO:0000313" key="3">
    <source>
        <dbReference type="EMBL" id="KAF7337280.1"/>
    </source>
</evidence>
<dbReference type="OrthoDB" id="3040861at2759"/>